<evidence type="ECO:0000313" key="1">
    <source>
        <dbReference type="EMBL" id="MBY8823366.1"/>
    </source>
</evidence>
<reference evidence="1 2" key="1">
    <citation type="submission" date="2021-08" db="EMBL/GenBank/DDBJ databases">
        <authorList>
            <person name="Tuo L."/>
        </authorList>
    </citation>
    <scope>NUCLEOTIDE SEQUENCE [LARGE SCALE GENOMIC DNA]</scope>
    <source>
        <strain evidence="1 2">JCM 31229</strain>
    </source>
</reference>
<dbReference type="Proteomes" id="UP000706039">
    <property type="component" value="Unassembled WGS sequence"/>
</dbReference>
<evidence type="ECO:0000313" key="2">
    <source>
        <dbReference type="Proteomes" id="UP000706039"/>
    </source>
</evidence>
<protein>
    <recommendedName>
        <fullName evidence="3">HTH merR-type domain-containing protein</fullName>
    </recommendedName>
</protein>
<dbReference type="EMBL" id="JAINVV010000006">
    <property type="protein sequence ID" value="MBY8823366.1"/>
    <property type="molecule type" value="Genomic_DNA"/>
</dbReference>
<evidence type="ECO:0008006" key="3">
    <source>
        <dbReference type="Google" id="ProtNLM"/>
    </source>
</evidence>
<accession>A0ABS7PQ98</accession>
<gene>
    <name evidence="1" type="ORF">K7G82_13765</name>
</gene>
<sequence>MKLVPKRLALQLTGLTPAKLREWTSRRALIPADQPARKQGSSAQFSWQTILVLRMAVILKDKFRLELQAHRHLFAGLRRALKSRSFIALWGQALVLRSPNDWSFVDVGHADRSRDDAIIVHLDPHLEILAVGFALPRPAEAAGQFDLFPALPVAASPAKAPMVAVETRRRSA</sequence>
<organism evidence="1 2">
    <name type="scientific">Sphingomonas colocasiae</name>
    <dbReference type="NCBI Taxonomy" id="1848973"/>
    <lineage>
        <taxon>Bacteria</taxon>
        <taxon>Pseudomonadati</taxon>
        <taxon>Pseudomonadota</taxon>
        <taxon>Alphaproteobacteria</taxon>
        <taxon>Sphingomonadales</taxon>
        <taxon>Sphingomonadaceae</taxon>
        <taxon>Sphingomonas</taxon>
    </lineage>
</organism>
<dbReference type="RefSeq" id="WP_222990481.1">
    <property type="nucleotide sequence ID" value="NZ_JAINVV010000006.1"/>
</dbReference>
<keyword evidence="2" id="KW-1185">Reference proteome</keyword>
<proteinExistence type="predicted"/>
<comment type="caution">
    <text evidence="1">The sequence shown here is derived from an EMBL/GenBank/DDBJ whole genome shotgun (WGS) entry which is preliminary data.</text>
</comment>
<name>A0ABS7PQ98_9SPHN</name>